<feature type="transmembrane region" description="Helical" evidence="1">
    <location>
        <begin position="719"/>
        <end position="738"/>
    </location>
</feature>
<dbReference type="AlphaFoldDB" id="A0A438CI14"/>
<evidence type="ECO:0000256" key="1">
    <source>
        <dbReference type="SAM" id="Phobius"/>
    </source>
</evidence>
<evidence type="ECO:0000259" key="2">
    <source>
        <dbReference type="Pfam" id="PF13966"/>
    </source>
</evidence>
<reference evidence="3 4" key="1">
    <citation type="journal article" date="2018" name="PLoS Genet.">
        <title>Population sequencing reveals clonal diversity and ancestral inbreeding in the grapevine cultivar Chardonnay.</title>
        <authorList>
            <person name="Roach M.J."/>
            <person name="Johnson D.L."/>
            <person name="Bohlmann J."/>
            <person name="van Vuuren H.J."/>
            <person name="Jones S.J."/>
            <person name="Pretorius I.S."/>
            <person name="Schmidt S.A."/>
            <person name="Borneman A.R."/>
        </authorList>
    </citation>
    <scope>NUCLEOTIDE SEQUENCE [LARGE SCALE GENOMIC DNA]</scope>
    <source>
        <strain evidence="4">cv. Chardonnay</strain>
        <tissue evidence="3">Leaf</tissue>
    </source>
</reference>
<dbReference type="InterPro" id="IPR036691">
    <property type="entry name" value="Endo/exonu/phosph_ase_sf"/>
</dbReference>
<feature type="domain" description="Reverse transcriptase zinc-binding" evidence="2">
    <location>
        <begin position="702"/>
        <end position="786"/>
    </location>
</feature>
<keyword evidence="1" id="KW-0472">Membrane</keyword>
<name>A0A438CI14_VITVI</name>
<protein>
    <submittedName>
        <fullName evidence="3">Transposon TX1 uncharacterized 149 kDa protein</fullName>
    </submittedName>
</protein>
<dbReference type="InterPro" id="IPR026960">
    <property type="entry name" value="RVT-Znf"/>
</dbReference>
<comment type="caution">
    <text evidence="3">The sequence shown here is derived from an EMBL/GenBank/DDBJ whole genome shotgun (WGS) entry which is preliminary data.</text>
</comment>
<proteinExistence type="predicted"/>
<dbReference type="PANTHER" id="PTHR33116:SF78">
    <property type="entry name" value="OS12G0587133 PROTEIN"/>
    <property type="match status" value="1"/>
</dbReference>
<dbReference type="Pfam" id="PF13966">
    <property type="entry name" value="zf-RVT"/>
    <property type="match status" value="1"/>
</dbReference>
<dbReference type="EMBL" id="QGNW01002215">
    <property type="protein sequence ID" value="RVW22858.1"/>
    <property type="molecule type" value="Genomic_DNA"/>
</dbReference>
<dbReference type="Proteomes" id="UP000288805">
    <property type="component" value="Unassembled WGS sequence"/>
</dbReference>
<keyword evidence="1" id="KW-1133">Transmembrane helix</keyword>
<sequence>MEQLNLQLGVQDVSSVRGNPTTLPVEVSVVEIEERFRVGNSPFQERGVEKSFLNRLGGLGLGMGGLSCGPSGLGLGRPKDKIRSCSKAREESGDEDPLVGLTRAALSLEALEVVERALLIDETLFAEASRFGRVVMKEESFDGLTSVDGGEEQNPLSIILADGRSVEMTSEEEKTLVEEGVGVRMRSCYRIWRGKVIDGTIAIWRGWGAMNARGAVGGVVVIWDNKVLELVGLEIDLWCIGGDFNVIRFPSERSREGRMSRSMRRFSEVIDESALRDLPLQGGPFTWSGGLNGQFKLRLDRFLVLEDWETHFSGVTQCTLPRPVFDHFPIPLDGDGPVWRRCSVEEVYSALLELNGDKMPGPDGFPLTFWQFCWDFVKDELMGFFKDFSERGRFVRSLNTTFLVLVPKKGGADDLRDFRPISLVGGLYKLLAKVLANRLKKVMGKVVSSTQNAFFEGRQILDVALIANEAIDSLLKRNESGVLWMSINLDKSEILSVGRVENVELLALELGCKVGAPFSTYLGLPLGAPHKSMVVWDGVEERIRKRLALWKRQFISKGGRITLIRSTLDFFWDGGALEKRPHLVKWAIVCSDKKKSGLGVKNLSILIGPFSVSGVGAMRLRGSPCGSLLLVGSLERKEEGGVPVKIPWRKEAGWGWNPCFSRSFNDWEVEAMERLFSTLQGKRVVVGLEDRVVWKETKNEIFSVKSLYNTLEPSCVVPFRGASFGALVFLLMWVFFAWEASWEKVLTLDQLKRRGWNLANRCFLCCAEEEMINHILIHCSKARVLWELVFTLFGVNLLLPLLDRDTLRLA</sequence>
<feature type="transmembrane region" description="Helical" evidence="1">
    <location>
        <begin position="784"/>
        <end position="802"/>
    </location>
</feature>
<dbReference type="PANTHER" id="PTHR33116">
    <property type="entry name" value="REVERSE TRANSCRIPTASE ZINC-BINDING DOMAIN-CONTAINING PROTEIN-RELATED-RELATED"/>
    <property type="match status" value="1"/>
</dbReference>
<gene>
    <name evidence="3" type="primary">YTX2_632</name>
    <name evidence="3" type="ORF">CK203_103781</name>
</gene>
<evidence type="ECO:0000313" key="4">
    <source>
        <dbReference type="Proteomes" id="UP000288805"/>
    </source>
</evidence>
<evidence type="ECO:0000313" key="3">
    <source>
        <dbReference type="EMBL" id="RVW22858.1"/>
    </source>
</evidence>
<accession>A0A438CI14</accession>
<dbReference type="SUPFAM" id="SSF56219">
    <property type="entry name" value="DNase I-like"/>
    <property type="match status" value="1"/>
</dbReference>
<keyword evidence="1" id="KW-0812">Transmembrane</keyword>
<organism evidence="3 4">
    <name type="scientific">Vitis vinifera</name>
    <name type="common">Grape</name>
    <dbReference type="NCBI Taxonomy" id="29760"/>
    <lineage>
        <taxon>Eukaryota</taxon>
        <taxon>Viridiplantae</taxon>
        <taxon>Streptophyta</taxon>
        <taxon>Embryophyta</taxon>
        <taxon>Tracheophyta</taxon>
        <taxon>Spermatophyta</taxon>
        <taxon>Magnoliopsida</taxon>
        <taxon>eudicotyledons</taxon>
        <taxon>Gunneridae</taxon>
        <taxon>Pentapetalae</taxon>
        <taxon>rosids</taxon>
        <taxon>Vitales</taxon>
        <taxon>Vitaceae</taxon>
        <taxon>Viteae</taxon>
        <taxon>Vitis</taxon>
    </lineage>
</organism>
<dbReference type="Gene3D" id="3.60.10.10">
    <property type="entry name" value="Endonuclease/exonuclease/phosphatase"/>
    <property type="match status" value="1"/>
</dbReference>